<dbReference type="Proteomes" id="UP000054217">
    <property type="component" value="Unassembled WGS sequence"/>
</dbReference>
<dbReference type="HOGENOM" id="CLU_267556_0_0_1"/>
<dbReference type="AlphaFoldDB" id="A0A0C3NL63"/>
<sequence>MPNYVCTTCEDSFSNNSTYISHSKKCSSKATIHLPHTNQTIELQRNVMGDFICNCSAFGCPKPFKYASSLKFHIKKAGSIWKGPEIQSNSTYKHVGSVTEKQLTKGTEDESAKAAEVVASATEKALASHTMGVKQPMNTFQDDLVNQLNQAAGIQKATHPALTMKKTQKVNIATQGNGADSVMASAQESGRGDGVQCHVAQAPGKKNKNKRKCTLEGVMGAETTEGTTDTPVLYEGQTNNKCCKLTQSPATAATRVGAMEYWSQSVPEHGDQVELKWMLIRARKVEIPPQGQATKMLAKARVESSPRKASKPKRREVKEPKGPKQFLHTVIPKGDNVVADIKTTKTAEADAHILSLGYTLMTNQAIWSARVVAVPPAALDLSSLQPVHLGTYESHVCWSEDVEKFTACFLNGNHHREDAGCQPNICAISKDKLGAHPEKQWLLDHLTSNTPIVAFPDDDNNRLYQVLNIIATLESAKDKENYINEIYWLTQEQGSLLVSQTVGAQPQLQILLCGYVMDVFTFLAAPIKVKRLSTMKARPEEAPEGEGQGEMTEGAKSHALAKGLRVYARKLLEQARASSYHAWEAVDENAEKWLEAWAQLSRKVSSVSFSDTVSTPPVELTEVIKESRLARIMISTLFIGQHAALGMLNTNMKAPCFVEEYTIYTPANLPPQVLVEAFWITWKTLCKHIPEPNHTVNFSKLQPWQEKVARGSTTAQCVGQGDKWWWWDCIQEFPGEEDSVAELVSGDLMDLDKNEIQDTKVPLAFTPKLGLLPNGKVAPDVCKMGRKFILNVLNDFGEDEELFKSYGVKLPEGTQGEEEERERVQHLDKFKSDYQTIQTEKAENAKEERRGAREARAMEKAKIFASSSGRMAPKCKQDWSVKSRSSKSKKTTGVWKSGTSAWRKKTSWKKLETTAAKEKLQGLPFTKAVTAQSATADEPAAISGVEDDSVNKTTQSGSKDKGQGRHRPQRAHTMAEHKAVMSKAASYVDIEASRDSDEPRSEDDEEGEDGPMNPPLLMMALKMNSMKEAGEALQDPWTPSFLFWKGPLLAVPWGGGGGACQHPLIFMFVFIAPLRMWDIHHVHVVPTPEEEEDVEKQMAEEEDMEEQMAEEESDLYKEIEDNAASDPDVLEFQQDASDTGNLSAVVSCDAEEMGEEDNTQATSPEGFSHGIDDSRCRSHTEWDYPVMLPQMLQSDFQMVPSSAFMTVCMGQAWSVSSLFWIFQAFRGFLAQP</sequence>
<reference evidence="2 3" key="1">
    <citation type="submission" date="2014-04" db="EMBL/GenBank/DDBJ databases">
        <authorList>
            <consortium name="DOE Joint Genome Institute"/>
            <person name="Kuo A."/>
            <person name="Kohler A."/>
            <person name="Costa M.D."/>
            <person name="Nagy L.G."/>
            <person name="Floudas D."/>
            <person name="Copeland A."/>
            <person name="Barry K.W."/>
            <person name="Cichocki N."/>
            <person name="Veneault-Fourrey C."/>
            <person name="LaButti K."/>
            <person name="Lindquist E.A."/>
            <person name="Lipzen A."/>
            <person name="Lundell T."/>
            <person name="Morin E."/>
            <person name="Murat C."/>
            <person name="Sun H."/>
            <person name="Tunlid A."/>
            <person name="Henrissat B."/>
            <person name="Grigoriev I.V."/>
            <person name="Hibbett D.S."/>
            <person name="Martin F."/>
            <person name="Nordberg H.P."/>
            <person name="Cantor M.N."/>
            <person name="Hua S.X."/>
        </authorList>
    </citation>
    <scope>NUCLEOTIDE SEQUENCE [LARGE SCALE GENOMIC DNA]</scope>
    <source>
        <strain evidence="2 3">Marx 270</strain>
    </source>
</reference>
<name>A0A0C3NL63_PISTI</name>
<dbReference type="OrthoDB" id="2692192at2759"/>
<reference evidence="3" key="2">
    <citation type="submission" date="2015-01" db="EMBL/GenBank/DDBJ databases">
        <title>Evolutionary Origins and Diversification of the Mycorrhizal Mutualists.</title>
        <authorList>
            <consortium name="DOE Joint Genome Institute"/>
            <consortium name="Mycorrhizal Genomics Consortium"/>
            <person name="Kohler A."/>
            <person name="Kuo A."/>
            <person name="Nagy L.G."/>
            <person name="Floudas D."/>
            <person name="Copeland A."/>
            <person name="Barry K.W."/>
            <person name="Cichocki N."/>
            <person name="Veneault-Fourrey C."/>
            <person name="LaButti K."/>
            <person name="Lindquist E.A."/>
            <person name="Lipzen A."/>
            <person name="Lundell T."/>
            <person name="Morin E."/>
            <person name="Murat C."/>
            <person name="Riley R."/>
            <person name="Ohm R."/>
            <person name="Sun H."/>
            <person name="Tunlid A."/>
            <person name="Henrissat B."/>
            <person name="Grigoriev I.V."/>
            <person name="Hibbett D.S."/>
            <person name="Martin F."/>
        </authorList>
    </citation>
    <scope>NUCLEOTIDE SEQUENCE [LARGE SCALE GENOMIC DNA]</scope>
    <source>
        <strain evidence="3">Marx 270</strain>
    </source>
</reference>
<organism evidence="2 3">
    <name type="scientific">Pisolithus tinctorius Marx 270</name>
    <dbReference type="NCBI Taxonomy" id="870435"/>
    <lineage>
        <taxon>Eukaryota</taxon>
        <taxon>Fungi</taxon>
        <taxon>Dikarya</taxon>
        <taxon>Basidiomycota</taxon>
        <taxon>Agaricomycotina</taxon>
        <taxon>Agaricomycetes</taxon>
        <taxon>Agaricomycetidae</taxon>
        <taxon>Boletales</taxon>
        <taxon>Sclerodermatineae</taxon>
        <taxon>Pisolithaceae</taxon>
        <taxon>Pisolithus</taxon>
    </lineage>
</organism>
<dbReference type="EMBL" id="KN831986">
    <property type="protein sequence ID" value="KIO01705.1"/>
    <property type="molecule type" value="Genomic_DNA"/>
</dbReference>
<keyword evidence="3" id="KW-1185">Reference proteome</keyword>
<feature type="region of interest" description="Disordered" evidence="1">
    <location>
        <begin position="1154"/>
        <end position="1174"/>
    </location>
</feature>
<gene>
    <name evidence="2" type="ORF">M404DRAFT_961478</name>
</gene>
<feature type="region of interest" description="Disordered" evidence="1">
    <location>
        <begin position="291"/>
        <end position="322"/>
    </location>
</feature>
<evidence type="ECO:0000256" key="1">
    <source>
        <dbReference type="SAM" id="MobiDB-lite"/>
    </source>
</evidence>
<accession>A0A0C3NL63</accession>
<feature type="region of interest" description="Disordered" evidence="1">
    <location>
        <begin position="937"/>
        <end position="1014"/>
    </location>
</feature>
<dbReference type="InParanoid" id="A0A0C3NL63"/>
<evidence type="ECO:0000313" key="3">
    <source>
        <dbReference type="Proteomes" id="UP000054217"/>
    </source>
</evidence>
<evidence type="ECO:0000313" key="2">
    <source>
        <dbReference type="EMBL" id="KIO01705.1"/>
    </source>
</evidence>
<proteinExistence type="predicted"/>
<protein>
    <submittedName>
        <fullName evidence="2">Uncharacterized protein</fullName>
    </submittedName>
</protein>
<feature type="compositionally biased region" description="Acidic residues" evidence="1">
    <location>
        <begin position="1000"/>
        <end position="1009"/>
    </location>
</feature>
<feature type="region of interest" description="Disordered" evidence="1">
    <location>
        <begin position="874"/>
        <end position="899"/>
    </location>
</feature>